<evidence type="ECO:0000256" key="4">
    <source>
        <dbReference type="ARBA" id="ARBA00023242"/>
    </source>
</evidence>
<dbReference type="STRING" id="22663.A0A2I0J7R5"/>
<keyword evidence="2" id="KW-0238">DNA-binding</keyword>
<evidence type="ECO:0000256" key="3">
    <source>
        <dbReference type="ARBA" id="ARBA00023163"/>
    </source>
</evidence>
<dbReference type="SUPFAM" id="SSF54277">
    <property type="entry name" value="CAD &amp; PB1 domains"/>
    <property type="match status" value="1"/>
</dbReference>
<dbReference type="AlphaFoldDB" id="A0A2I0J7R5"/>
<dbReference type="InterPro" id="IPR055081">
    <property type="entry name" value="NLP1-9_GAF"/>
</dbReference>
<keyword evidence="4" id="KW-0539">Nucleus</keyword>
<keyword evidence="9" id="KW-1185">Reference proteome</keyword>
<dbReference type="InterPro" id="IPR045012">
    <property type="entry name" value="NLP"/>
</dbReference>
<dbReference type="GO" id="GO:0003677">
    <property type="term" value="F:DNA binding"/>
    <property type="evidence" value="ECO:0007669"/>
    <property type="project" value="UniProtKB-KW"/>
</dbReference>
<reference evidence="8 9" key="1">
    <citation type="submission" date="2017-11" db="EMBL/GenBank/DDBJ databases">
        <title>De-novo sequencing of pomegranate (Punica granatum L.) genome.</title>
        <authorList>
            <person name="Akparov Z."/>
            <person name="Amiraslanov A."/>
            <person name="Hajiyeva S."/>
            <person name="Abbasov M."/>
            <person name="Kaur K."/>
            <person name="Hamwieh A."/>
            <person name="Solovyev V."/>
            <person name="Salamov A."/>
            <person name="Braich B."/>
            <person name="Kosarev P."/>
            <person name="Mahmoud A."/>
            <person name="Hajiyev E."/>
            <person name="Babayeva S."/>
            <person name="Izzatullayeva V."/>
            <person name="Mammadov A."/>
            <person name="Mammadov A."/>
            <person name="Sharifova S."/>
            <person name="Ojaghi J."/>
            <person name="Eynullazada K."/>
            <person name="Bayramov B."/>
            <person name="Abdulazimova A."/>
            <person name="Shahmuradov I."/>
        </authorList>
    </citation>
    <scope>NUCLEOTIDE SEQUENCE [LARGE SCALE GENOMIC DNA]</scope>
    <source>
        <strain evidence="9">cv. AG2017</strain>
        <tissue evidence="8">Leaf</tissue>
    </source>
</reference>
<feature type="domain" description="RWP-RK" evidence="6">
    <location>
        <begin position="669"/>
        <end position="750"/>
    </location>
</feature>
<evidence type="ECO:0000256" key="1">
    <source>
        <dbReference type="ARBA" id="ARBA00023015"/>
    </source>
</evidence>
<feature type="region of interest" description="Disordered" evidence="5">
    <location>
        <begin position="846"/>
        <end position="896"/>
    </location>
</feature>
<keyword evidence="1" id="KW-0805">Transcription regulation</keyword>
<evidence type="ECO:0000313" key="8">
    <source>
        <dbReference type="EMBL" id="PKI51726.1"/>
    </source>
</evidence>
<evidence type="ECO:0000256" key="5">
    <source>
        <dbReference type="SAM" id="MobiDB-lite"/>
    </source>
</evidence>
<evidence type="ECO:0008006" key="10">
    <source>
        <dbReference type="Google" id="ProtNLM"/>
    </source>
</evidence>
<proteinExistence type="predicted"/>
<protein>
    <recommendedName>
        <fullName evidence="10">Protein NLP7-like</fullName>
    </recommendedName>
</protein>
<evidence type="ECO:0000256" key="2">
    <source>
        <dbReference type="ARBA" id="ARBA00023125"/>
    </source>
</evidence>
<evidence type="ECO:0000313" key="9">
    <source>
        <dbReference type="Proteomes" id="UP000233551"/>
    </source>
</evidence>
<gene>
    <name evidence="8" type="ORF">CRG98_027889</name>
</gene>
<dbReference type="PROSITE" id="PS51519">
    <property type="entry name" value="RWP_RK"/>
    <property type="match status" value="1"/>
</dbReference>
<evidence type="ECO:0000259" key="6">
    <source>
        <dbReference type="PROSITE" id="PS51519"/>
    </source>
</evidence>
<evidence type="ECO:0000259" key="7">
    <source>
        <dbReference type="PROSITE" id="PS51745"/>
    </source>
</evidence>
<dbReference type="InterPro" id="IPR003035">
    <property type="entry name" value="RWP-RK_dom"/>
</dbReference>
<dbReference type="Pfam" id="PF22922">
    <property type="entry name" value="GAF_NLP"/>
    <property type="match status" value="1"/>
</dbReference>
<dbReference type="EMBL" id="PGOL01001995">
    <property type="protein sequence ID" value="PKI51726.1"/>
    <property type="molecule type" value="Genomic_DNA"/>
</dbReference>
<organism evidence="8 9">
    <name type="scientific">Punica granatum</name>
    <name type="common">Pomegranate</name>
    <dbReference type="NCBI Taxonomy" id="22663"/>
    <lineage>
        <taxon>Eukaryota</taxon>
        <taxon>Viridiplantae</taxon>
        <taxon>Streptophyta</taxon>
        <taxon>Embryophyta</taxon>
        <taxon>Tracheophyta</taxon>
        <taxon>Spermatophyta</taxon>
        <taxon>Magnoliopsida</taxon>
        <taxon>eudicotyledons</taxon>
        <taxon>Gunneridae</taxon>
        <taxon>Pentapetalae</taxon>
        <taxon>rosids</taxon>
        <taxon>malvids</taxon>
        <taxon>Myrtales</taxon>
        <taxon>Lythraceae</taxon>
        <taxon>Punica</taxon>
    </lineage>
</organism>
<dbReference type="CDD" id="cd06407">
    <property type="entry name" value="PB1_NLP"/>
    <property type="match status" value="1"/>
</dbReference>
<dbReference type="Pfam" id="PF02042">
    <property type="entry name" value="RWP-RK"/>
    <property type="match status" value="1"/>
</dbReference>
<dbReference type="PANTHER" id="PTHR32002:SF35">
    <property type="entry name" value="PROTEIN NLP6"/>
    <property type="match status" value="1"/>
</dbReference>
<dbReference type="PROSITE" id="PS51745">
    <property type="entry name" value="PB1"/>
    <property type="match status" value="1"/>
</dbReference>
<dbReference type="Proteomes" id="UP000233551">
    <property type="component" value="Unassembled WGS sequence"/>
</dbReference>
<dbReference type="InterPro" id="IPR053793">
    <property type="entry name" value="PB1-like"/>
</dbReference>
<dbReference type="GO" id="GO:0003700">
    <property type="term" value="F:DNA-binding transcription factor activity"/>
    <property type="evidence" value="ECO:0007669"/>
    <property type="project" value="InterPro"/>
</dbReference>
<comment type="caution">
    <text evidence="8">The sequence shown here is derived from an EMBL/GenBank/DDBJ whole genome shotgun (WGS) entry which is preliminary data.</text>
</comment>
<sequence length="1083" mass="119473">MGATSSSSSTSCWIPMQMESHSPSPPSSPITVLPPPSAFPPPSSSASCYFLLSLSPFCSPQPISCPFFFFFSFSFLFLLVHSGFPGNFLSLDAMPDIDDDRPRASPGRESVMDLDLDLDGSWPMDQISFLAANPMSPFLMSSTEQPCSPLWAFSVGLDDKLPSSAAAAVNGGFRLSDYPRLLTCAPNLENESVAENDETRKHPSPFLGLAPLENPDNYCIIKERMTQALRYLKESTEQHVLAQVWAPVKNGGRYVLTTLGQPFVLDPNTNGLHQYRMVSLMYIFSVDSDNDGELGLPGRVFRQKLPEWTPNVQYYSRKEYSRLNHALHCDVRGTLALPVFEPSGQSCVGVLELIMTSQKINYAPEVDKVCKALEAVNLKSSEILDHSNTQICNEGRHVALVEILEILTVLCETHKLPLAQTWVPCRHRSVLADGGGLKKSCSSFDGSCMGQVCMSTTDVAYYVVDAQIWGFREACAEHHLQKGQGVAGRAFLSRSSCFCKDITKFCKTEYPLVHYARMFGITSCFAICLRSSFTGNDEYILEFFLPPNIVDSYEQEILLRSLMGTMKQHFKSLRVGSGKELEQEEKSIEIIQASSLNERNETNIVLEPLQVPDGGAELATSRLQYNLPSIRREVDQVNVPNDVTVDNAEKIVEVVNENPVPCSDNKKQAKKSEKKRGKAEKQISLDVLQQYFAGSLKDAAKSLGVCPTTMKRICRQHGITRWPSRKINKVNRSLSKLKRVIESVQGADEAFGLGSLAATSPLPVAVGSISWPSSLKGSNEPNQIEQKEKPSELLNEKVIKSPSPRTPGSDEDPAIENWLGGRILSQEQLIYEQNGAGGMSELYKGLNRPRNGTGSREESCGTPTSHGSCQGSPINEGLGFVSSPPKEQPSDPCQRLRASPDLPFTKPTEELNFSACSVIPNSLLPTEAQETFERMLLEDAGSSKDLRNLCPSGADTVLEDSSSKQHVGLRPPFRAVTAQGPARQDMKSITIKATYREDIIRFRISFSSKVVELKEEVAKRLKLEVGTFDVKYLDDDHEWVLIACNADWQECVDISRSSGCNMIRLLVHDVMANLGSSCESSGE</sequence>
<keyword evidence="3" id="KW-0804">Transcription</keyword>
<feature type="domain" description="PB1" evidence="7">
    <location>
        <begin position="988"/>
        <end position="1070"/>
    </location>
</feature>
<dbReference type="Gene3D" id="3.10.20.90">
    <property type="entry name" value="Phosphatidylinositol 3-kinase Catalytic Subunit, Chain A, domain 1"/>
    <property type="match status" value="1"/>
</dbReference>
<dbReference type="InterPro" id="IPR000270">
    <property type="entry name" value="PB1_dom"/>
</dbReference>
<accession>A0A2I0J7R5</accession>
<dbReference type="Pfam" id="PF00564">
    <property type="entry name" value="PB1"/>
    <property type="match status" value="1"/>
</dbReference>
<dbReference type="PANTHER" id="PTHR32002">
    <property type="entry name" value="PROTEIN NLP8"/>
    <property type="match status" value="1"/>
</dbReference>
<feature type="compositionally biased region" description="Polar residues" evidence="5">
    <location>
        <begin position="861"/>
        <end position="873"/>
    </location>
</feature>
<dbReference type="InterPro" id="IPR034891">
    <property type="entry name" value="PB1_NLP"/>
</dbReference>
<name>A0A2I0J7R5_PUNGR</name>
<dbReference type="SMART" id="SM00666">
    <property type="entry name" value="PB1"/>
    <property type="match status" value="1"/>
</dbReference>